<comment type="caution">
    <text evidence="2">The sequence shown here is derived from an EMBL/GenBank/DDBJ whole genome shotgun (WGS) entry which is preliminary data.</text>
</comment>
<protein>
    <submittedName>
        <fullName evidence="2">Uncharacterized protein</fullName>
    </submittedName>
</protein>
<evidence type="ECO:0000313" key="3">
    <source>
        <dbReference type="Proteomes" id="UP001055712"/>
    </source>
</evidence>
<name>A0A9D4TT51_CHLVU</name>
<dbReference type="EMBL" id="SIDB01000004">
    <property type="protein sequence ID" value="KAI3433659.1"/>
    <property type="molecule type" value="Genomic_DNA"/>
</dbReference>
<keyword evidence="1" id="KW-1133">Transmembrane helix</keyword>
<dbReference type="Proteomes" id="UP001055712">
    <property type="component" value="Unassembled WGS sequence"/>
</dbReference>
<feature type="transmembrane region" description="Helical" evidence="1">
    <location>
        <begin position="31"/>
        <end position="52"/>
    </location>
</feature>
<accession>A0A9D4TT51</accession>
<reference evidence="2" key="2">
    <citation type="submission" date="2020-11" db="EMBL/GenBank/DDBJ databases">
        <authorList>
            <person name="Cecchin M."/>
            <person name="Marcolungo L."/>
            <person name="Rossato M."/>
            <person name="Girolomoni L."/>
            <person name="Cosentino E."/>
            <person name="Cuine S."/>
            <person name="Li-Beisson Y."/>
            <person name="Delledonne M."/>
            <person name="Ballottari M."/>
        </authorList>
    </citation>
    <scope>NUCLEOTIDE SEQUENCE</scope>
    <source>
        <strain evidence="2">211/11P</strain>
        <tissue evidence="2">Whole cell</tissue>
    </source>
</reference>
<sequence>MFNGDRSSFHGMLHDDSGTRRASRYAAAARAVSLLSLGLGVAVFLLSTFYLYSLTEMTGQILGAVLVLSGGVGYAGGRKRNQSLVNLQLVASLVGVLLAFNLMTETVRSTQVDCAMAELQLRGQALQRGLASVQQHDALHAVVSRLGEMEEQLTMVQQGAAQHMELRQEQEKLRLNDLAYIRAKVDMLRRHAEAMLDSVLKNGSITAETVGALTEEEKAVLRKRMDIADQVLDRISKHHASKDEEISHQEYEALLAALTDANAAPVQAAASAELQQAAQELPNMQAALTRSKADTYDTLLVGTAPKALQRIKAVRQQRRERFDADFAQHLSKQEARGADYLLDLPEHCVKETAAERVLVASGLASIAVQLAAAYAALSLSFRLPVKAE</sequence>
<feature type="transmembrane region" description="Helical" evidence="1">
    <location>
        <begin position="58"/>
        <end position="77"/>
    </location>
</feature>
<keyword evidence="3" id="KW-1185">Reference proteome</keyword>
<proteinExistence type="predicted"/>
<evidence type="ECO:0000256" key="1">
    <source>
        <dbReference type="SAM" id="Phobius"/>
    </source>
</evidence>
<keyword evidence="1" id="KW-0812">Transmembrane</keyword>
<dbReference type="AlphaFoldDB" id="A0A9D4TT51"/>
<keyword evidence="1" id="KW-0472">Membrane</keyword>
<organism evidence="2 3">
    <name type="scientific">Chlorella vulgaris</name>
    <name type="common">Green alga</name>
    <dbReference type="NCBI Taxonomy" id="3077"/>
    <lineage>
        <taxon>Eukaryota</taxon>
        <taxon>Viridiplantae</taxon>
        <taxon>Chlorophyta</taxon>
        <taxon>core chlorophytes</taxon>
        <taxon>Trebouxiophyceae</taxon>
        <taxon>Chlorellales</taxon>
        <taxon>Chlorellaceae</taxon>
        <taxon>Chlorella clade</taxon>
        <taxon>Chlorella</taxon>
    </lineage>
</organism>
<reference evidence="2" key="1">
    <citation type="journal article" date="2019" name="Plant J.">
        <title>Chlorella vulgaris genome assembly and annotation reveals the molecular basis for metabolic acclimation to high light conditions.</title>
        <authorList>
            <person name="Cecchin M."/>
            <person name="Marcolungo L."/>
            <person name="Rossato M."/>
            <person name="Girolomoni L."/>
            <person name="Cosentino E."/>
            <person name="Cuine S."/>
            <person name="Li-Beisson Y."/>
            <person name="Delledonne M."/>
            <person name="Ballottari M."/>
        </authorList>
    </citation>
    <scope>NUCLEOTIDE SEQUENCE</scope>
    <source>
        <strain evidence="2">211/11P</strain>
    </source>
</reference>
<feature type="transmembrane region" description="Helical" evidence="1">
    <location>
        <begin position="84"/>
        <end position="103"/>
    </location>
</feature>
<evidence type="ECO:0000313" key="2">
    <source>
        <dbReference type="EMBL" id="KAI3433659.1"/>
    </source>
</evidence>
<dbReference type="OrthoDB" id="567998at2759"/>
<gene>
    <name evidence="2" type="ORF">D9Q98_003468</name>
</gene>